<evidence type="ECO:0000313" key="1">
    <source>
        <dbReference type="EMBL" id="KAG1769565.1"/>
    </source>
</evidence>
<organism evidence="1 2">
    <name type="scientific">Suillus placidus</name>
    <dbReference type="NCBI Taxonomy" id="48579"/>
    <lineage>
        <taxon>Eukaryota</taxon>
        <taxon>Fungi</taxon>
        <taxon>Dikarya</taxon>
        <taxon>Basidiomycota</taxon>
        <taxon>Agaricomycotina</taxon>
        <taxon>Agaricomycetes</taxon>
        <taxon>Agaricomycetidae</taxon>
        <taxon>Boletales</taxon>
        <taxon>Suillineae</taxon>
        <taxon>Suillaceae</taxon>
        <taxon>Suillus</taxon>
    </lineage>
</organism>
<dbReference type="PANTHER" id="PTHR33266:SF1">
    <property type="entry name" value="F-BOX DOMAIN-CONTAINING PROTEIN"/>
    <property type="match status" value="1"/>
</dbReference>
<dbReference type="AlphaFoldDB" id="A0A9P6ZK38"/>
<keyword evidence="2" id="KW-1185">Reference proteome</keyword>
<dbReference type="PANTHER" id="PTHR33266">
    <property type="entry name" value="CHROMOSOME 15, WHOLE GENOME SHOTGUN SEQUENCE"/>
    <property type="match status" value="1"/>
</dbReference>
<accession>A0A9P6ZK38</accession>
<name>A0A9P6ZK38_9AGAM</name>
<dbReference type="EMBL" id="JABBWD010000071">
    <property type="protein sequence ID" value="KAG1769565.1"/>
    <property type="molecule type" value="Genomic_DNA"/>
</dbReference>
<proteinExistence type="predicted"/>
<reference evidence="1" key="1">
    <citation type="journal article" date="2020" name="New Phytol.">
        <title>Comparative genomics reveals dynamic genome evolution in host specialist ectomycorrhizal fungi.</title>
        <authorList>
            <person name="Lofgren L.A."/>
            <person name="Nguyen N.H."/>
            <person name="Vilgalys R."/>
            <person name="Ruytinx J."/>
            <person name="Liao H.L."/>
            <person name="Branco S."/>
            <person name="Kuo A."/>
            <person name="LaButti K."/>
            <person name="Lipzen A."/>
            <person name="Andreopoulos W."/>
            <person name="Pangilinan J."/>
            <person name="Riley R."/>
            <person name="Hundley H."/>
            <person name="Na H."/>
            <person name="Barry K."/>
            <person name="Grigoriev I.V."/>
            <person name="Stajich J.E."/>
            <person name="Kennedy P.G."/>
        </authorList>
    </citation>
    <scope>NUCLEOTIDE SEQUENCE</scope>
    <source>
        <strain evidence="1">DOB743</strain>
    </source>
</reference>
<dbReference type="OrthoDB" id="107110at2759"/>
<gene>
    <name evidence="1" type="ORF">EV702DRAFT_1271245</name>
</gene>
<dbReference type="Proteomes" id="UP000714275">
    <property type="component" value="Unassembled WGS sequence"/>
</dbReference>
<sequence>MSDSSGSPHLPVAPLSLTSEQRDELEQAILERVQIGGLFQISGLLDCAPSNALCDFIVAAVLRESSRFLKRENLKNVLRVDIDMMDGQTLQQHPQLRDIIREACETRSNFTRIADLKIFHVVPESGNAPTSPAQDEDQPAFLYESFVRPYIGKAVDGFYEYLKSNNDMFRASGLDRPYYAKFCSIVQSSGTGKSRLMTELRNKGVLVLYMNLREPSDTGFPKRDLVPARILTEDMDCSQAEYTARCCALFAAIFHTIQQDLTPMLPSLRSGSAGAAIKSWNDQMCDMRSTARTEFFEKVQSEYRSILGKIKTPKSKESGNVNRDSPIVEETAAKLERMSLTDVQIQAPNLEGASFVVAAYTEMLKMPHVFPQGDAPKLVIALDEAHPLSKMSSKGFRPSHILGRTINAYCRNNDASVWVVFASTTSQVADFSAPQVIHDSLRVAIAGHLLYQPYTYLGWDQNADPLPRILAKDVAKFHHIVGFGRPLWKSLMYKQNIDGIMALAAQKLCKSKKFNPQDINEALAVLSQRFGLDIYFGHTNAVSYLQKGVASHLRVCFSTTEDRSWAFTGYPSEPLLSCAAAILLHGGNLTEALKVLKAKVDGGMVETGQSGELASRLLLLLAKDMYVRSHLSEGTISDLHYNGTADTELMDCQKVSVIDFLEYLFGDEFWSDAGMDAKSAFQHAYINFSHWVPMEDFISPKDSKLADV</sequence>
<protein>
    <submittedName>
        <fullName evidence="1">Uncharacterized protein</fullName>
    </submittedName>
</protein>
<evidence type="ECO:0000313" key="2">
    <source>
        <dbReference type="Proteomes" id="UP000714275"/>
    </source>
</evidence>
<comment type="caution">
    <text evidence="1">The sequence shown here is derived from an EMBL/GenBank/DDBJ whole genome shotgun (WGS) entry which is preliminary data.</text>
</comment>
<feature type="non-terminal residue" evidence="1">
    <location>
        <position position="708"/>
    </location>
</feature>